<dbReference type="EMBL" id="CYZX01000003">
    <property type="protein sequence ID" value="CUN78828.1"/>
    <property type="molecule type" value="Genomic_DNA"/>
</dbReference>
<comment type="subcellular location">
    <subcellularLocation>
        <location evidence="1">Cell membrane</location>
        <topology evidence="1">Peripheral membrane protein</topology>
    </subcellularLocation>
</comment>
<evidence type="ECO:0000313" key="12">
    <source>
        <dbReference type="EMBL" id="CUN78828.1"/>
    </source>
</evidence>
<evidence type="ECO:0000256" key="6">
    <source>
        <dbReference type="ARBA" id="ARBA00022741"/>
    </source>
</evidence>
<reference evidence="12 13" key="1">
    <citation type="submission" date="2015-09" db="EMBL/GenBank/DDBJ databases">
        <authorList>
            <consortium name="Pathogen Informatics"/>
        </authorList>
    </citation>
    <scope>NUCLEOTIDE SEQUENCE [LARGE SCALE GENOMIC DNA]</scope>
    <source>
        <strain evidence="12 13">2789STDY5834856</strain>
    </source>
</reference>
<dbReference type="FunFam" id="3.40.50.300:FF:001422">
    <property type="entry name" value="Cobalt ABC transporter ATP-binding protein"/>
    <property type="match status" value="1"/>
</dbReference>
<evidence type="ECO:0000256" key="3">
    <source>
        <dbReference type="ARBA" id="ARBA00022448"/>
    </source>
</evidence>
<evidence type="ECO:0000259" key="11">
    <source>
        <dbReference type="PROSITE" id="PS50893"/>
    </source>
</evidence>
<dbReference type="EC" id="3.6.3.-" evidence="12"/>
<dbReference type="InterPro" id="IPR003439">
    <property type="entry name" value="ABC_transporter-like_ATP-bd"/>
</dbReference>
<dbReference type="PROSITE" id="PS50893">
    <property type="entry name" value="ABC_TRANSPORTER_2"/>
    <property type="match status" value="2"/>
</dbReference>
<keyword evidence="8" id="KW-1278">Translocase</keyword>
<name>A0A173ZUF4_9CLOT</name>
<evidence type="ECO:0000256" key="8">
    <source>
        <dbReference type="ARBA" id="ARBA00022967"/>
    </source>
</evidence>
<feature type="domain" description="ABC transporter" evidence="11">
    <location>
        <begin position="38"/>
        <end position="279"/>
    </location>
</feature>
<dbReference type="InterPro" id="IPR017871">
    <property type="entry name" value="ABC_transporter-like_CS"/>
</dbReference>
<sequence length="600" mass="67203">MEKLRDIHTQKNIVLFLSINKIDEQKVKREIYMKRPVIEFKDFSFQYRAQAKPTLNNINLTIYEGEKVLIVGPSGSGKSTLSNCINGLVPFSYEGKITGSLKINGQETKNMSIAELSNVVGTVLQDPDSQFIGLTVGEDIAFKLENDCVPQDKMKETVDIVSKIVGIESHLESAPHRLSGGQKQRVTLAGVMVDNVDILLFDEPLASLDPATGKTAIELIEQIKEKTNKTILIIEHRLEDVLHSNVDRIIVVDRGVIKADITPNELLSTNILEETGIREPLYITALKYAGCEITPEVEPEHIDTVKLDTYEEKLKAWVDDVKEEVAVTCDEPILELQDVKFGYNEKKEILHGLSFKVNKGEMVSIVGKNGAGKSTISKLICGFYKPTSGKILFNGKDIKNETIKERAEKIGIVMQNPNQMISKTMIFDEVALGLKVRGVSEAEIKTRVYETLKVCGLYEFRNWPISALSYGQKKRVTIASILVLNPEVIILDEPTAGQDFKHYTEIMEFLKEINNKGVTIIMITHDMHLMLEYTNRAIALADGLKIADDTAANILTDSKVIEAANLKETSVYELAVKANLDNPREFVKRFIDYDRSVRAK</sequence>
<keyword evidence="6" id="KW-0547">Nucleotide-binding</keyword>
<dbReference type="SUPFAM" id="SSF52540">
    <property type="entry name" value="P-loop containing nucleoside triphosphate hydrolases"/>
    <property type="match status" value="2"/>
</dbReference>
<evidence type="ECO:0000256" key="9">
    <source>
        <dbReference type="ARBA" id="ARBA00023136"/>
    </source>
</evidence>
<dbReference type="PROSITE" id="PS00211">
    <property type="entry name" value="ABC_TRANSPORTER_1"/>
    <property type="match status" value="2"/>
</dbReference>
<evidence type="ECO:0000256" key="2">
    <source>
        <dbReference type="ARBA" id="ARBA00005417"/>
    </source>
</evidence>
<dbReference type="GO" id="GO:0016887">
    <property type="term" value="F:ATP hydrolysis activity"/>
    <property type="evidence" value="ECO:0007669"/>
    <property type="project" value="InterPro"/>
</dbReference>
<dbReference type="FunFam" id="3.40.50.300:FF:000224">
    <property type="entry name" value="Energy-coupling factor transporter ATP-binding protein EcfA"/>
    <property type="match status" value="1"/>
</dbReference>
<protein>
    <submittedName>
        <fullName evidence="12">ABC transporter</fullName>
        <ecNumber evidence="12">3.6.3.-</ecNumber>
    </submittedName>
</protein>
<dbReference type="Gene3D" id="3.40.50.300">
    <property type="entry name" value="P-loop containing nucleotide triphosphate hydrolases"/>
    <property type="match status" value="2"/>
</dbReference>
<dbReference type="Pfam" id="PF00005">
    <property type="entry name" value="ABC_tran"/>
    <property type="match status" value="2"/>
</dbReference>
<dbReference type="GO" id="GO:0005524">
    <property type="term" value="F:ATP binding"/>
    <property type="evidence" value="ECO:0007669"/>
    <property type="project" value="UniProtKB-KW"/>
</dbReference>
<dbReference type="NCBIfam" id="NF010167">
    <property type="entry name" value="PRK13648.1"/>
    <property type="match status" value="2"/>
</dbReference>
<dbReference type="Pfam" id="PF12558">
    <property type="entry name" value="DUF3744"/>
    <property type="match status" value="1"/>
</dbReference>
<evidence type="ECO:0000256" key="5">
    <source>
        <dbReference type="ARBA" id="ARBA00022737"/>
    </source>
</evidence>
<dbReference type="PANTHER" id="PTHR43553:SF26">
    <property type="entry name" value="ABC TRANSPORTER ATP-BINDING PROTEIN BC_2655-RELATED"/>
    <property type="match status" value="1"/>
</dbReference>
<comment type="function">
    <text evidence="10">Probably part of an ABC transporter complex. Responsible for energy coupling to the transport system.</text>
</comment>
<comment type="similarity">
    <text evidence="2">Belongs to the ABC transporter superfamily.</text>
</comment>
<dbReference type="CDD" id="cd03225">
    <property type="entry name" value="ABC_cobalt_CbiO_domain1"/>
    <property type="match status" value="2"/>
</dbReference>
<evidence type="ECO:0000313" key="13">
    <source>
        <dbReference type="Proteomes" id="UP000095594"/>
    </source>
</evidence>
<dbReference type="AlphaFoldDB" id="A0A173ZUF4"/>
<dbReference type="PANTHER" id="PTHR43553">
    <property type="entry name" value="HEAVY METAL TRANSPORTER"/>
    <property type="match status" value="1"/>
</dbReference>
<dbReference type="SMART" id="SM00382">
    <property type="entry name" value="AAA"/>
    <property type="match status" value="2"/>
</dbReference>
<accession>A0A173ZUF4</accession>
<dbReference type="InterPro" id="IPR022216">
    <property type="entry name" value="ABC_Co_transporter"/>
</dbReference>
<evidence type="ECO:0000256" key="4">
    <source>
        <dbReference type="ARBA" id="ARBA00022475"/>
    </source>
</evidence>
<dbReference type="GO" id="GO:0042626">
    <property type="term" value="F:ATPase-coupled transmembrane transporter activity"/>
    <property type="evidence" value="ECO:0007669"/>
    <property type="project" value="TreeGrafter"/>
</dbReference>
<feature type="domain" description="ABC transporter" evidence="11">
    <location>
        <begin position="334"/>
        <end position="567"/>
    </location>
</feature>
<keyword evidence="12" id="KW-0378">Hydrolase</keyword>
<evidence type="ECO:0000256" key="7">
    <source>
        <dbReference type="ARBA" id="ARBA00022840"/>
    </source>
</evidence>
<keyword evidence="9" id="KW-0472">Membrane</keyword>
<evidence type="ECO:0000256" key="1">
    <source>
        <dbReference type="ARBA" id="ARBA00004202"/>
    </source>
</evidence>
<dbReference type="InterPro" id="IPR027417">
    <property type="entry name" value="P-loop_NTPase"/>
</dbReference>
<dbReference type="InterPro" id="IPR015856">
    <property type="entry name" value="ABC_transpr_CbiO/EcfA_su"/>
</dbReference>
<proteinExistence type="inferred from homology"/>
<keyword evidence="4" id="KW-1003">Cell membrane</keyword>
<keyword evidence="5" id="KW-0677">Repeat</keyword>
<keyword evidence="7" id="KW-0067">ATP-binding</keyword>
<gene>
    <name evidence="12" type="primary">ykoD</name>
    <name evidence="12" type="ORF">ERS852471_00489</name>
</gene>
<dbReference type="Proteomes" id="UP000095594">
    <property type="component" value="Unassembled WGS sequence"/>
</dbReference>
<dbReference type="GO" id="GO:0043190">
    <property type="term" value="C:ATP-binding cassette (ABC) transporter complex"/>
    <property type="evidence" value="ECO:0007669"/>
    <property type="project" value="TreeGrafter"/>
</dbReference>
<keyword evidence="3" id="KW-0813">Transport</keyword>
<organism evidence="12 13">
    <name type="scientific">Clostridium disporicum</name>
    <dbReference type="NCBI Taxonomy" id="84024"/>
    <lineage>
        <taxon>Bacteria</taxon>
        <taxon>Bacillati</taxon>
        <taxon>Bacillota</taxon>
        <taxon>Clostridia</taxon>
        <taxon>Eubacteriales</taxon>
        <taxon>Clostridiaceae</taxon>
        <taxon>Clostridium</taxon>
    </lineage>
</organism>
<dbReference type="InterPro" id="IPR050095">
    <property type="entry name" value="ECF_ABC_transporter_ATP-bd"/>
</dbReference>
<dbReference type="InterPro" id="IPR003593">
    <property type="entry name" value="AAA+_ATPase"/>
</dbReference>
<evidence type="ECO:0000256" key="10">
    <source>
        <dbReference type="ARBA" id="ARBA00025157"/>
    </source>
</evidence>